<dbReference type="PANTHER" id="PTHR13994">
    <property type="entry name" value="NUDIX HYDROLASE RELATED"/>
    <property type="match status" value="1"/>
</dbReference>
<dbReference type="ExpressionAtlas" id="B7FKF2">
    <property type="expression patterns" value="differential"/>
</dbReference>
<dbReference type="AlphaFoldDB" id="B7FKF2"/>
<accession>B7FKF2</accession>
<dbReference type="InterPro" id="IPR003293">
    <property type="entry name" value="Nudix_hydrolase6-like"/>
</dbReference>
<name>B7FKF2_MEDTR</name>
<proteinExistence type="evidence at transcript level"/>
<organism evidence="1">
    <name type="scientific">Medicago truncatula</name>
    <name type="common">Barrel medic</name>
    <name type="synonym">Medicago tribuloides</name>
    <dbReference type="NCBI Taxonomy" id="3880"/>
    <lineage>
        <taxon>Eukaryota</taxon>
        <taxon>Viridiplantae</taxon>
        <taxon>Streptophyta</taxon>
        <taxon>Embryophyta</taxon>
        <taxon>Tracheophyta</taxon>
        <taxon>Spermatophyta</taxon>
        <taxon>Magnoliopsida</taxon>
        <taxon>eudicotyledons</taxon>
        <taxon>Gunneridae</taxon>
        <taxon>Pentapetalae</taxon>
        <taxon>rosids</taxon>
        <taxon>fabids</taxon>
        <taxon>Fabales</taxon>
        <taxon>Fabaceae</taxon>
        <taxon>Papilionoideae</taxon>
        <taxon>50 kb inversion clade</taxon>
        <taxon>NPAAA clade</taxon>
        <taxon>Hologalegina</taxon>
        <taxon>IRL clade</taxon>
        <taxon>Trifolieae</taxon>
        <taxon>Medicago</taxon>
    </lineage>
</organism>
<protein>
    <submittedName>
        <fullName evidence="1">Uncharacterized protein</fullName>
    </submittedName>
</protein>
<dbReference type="PANTHER" id="PTHR13994:SF13">
    <property type="entry name" value="FI03680P"/>
    <property type="match status" value="1"/>
</dbReference>
<reference evidence="1" key="1">
    <citation type="submission" date="2008-12" db="EMBL/GenBank/DDBJ databases">
        <title>Medicago truncatula full length cdna cloning project.</title>
        <authorList>
            <person name="Moskal W."/>
            <person name="Chan A."/>
            <person name="Cheung F."/>
            <person name="Xiao Y."/>
            <person name="Town C.D."/>
        </authorList>
    </citation>
    <scope>NUCLEOTIDE SEQUENCE</scope>
</reference>
<evidence type="ECO:0000313" key="1">
    <source>
        <dbReference type="EMBL" id="ACJ85236.1"/>
    </source>
</evidence>
<dbReference type="EMBL" id="BT052571">
    <property type="protein sequence ID" value="ACJ85236.1"/>
    <property type="molecule type" value="mRNA"/>
</dbReference>
<sequence>MLKPLSSTITVDDLEIDAAKWMPLVEFVEQPLIQEDSMFKKIVDIFIARLGKRYCGLSTHQVVSKFDGKITSLYYNVFDNDDSNCVGK</sequence>